<dbReference type="InterPro" id="IPR025110">
    <property type="entry name" value="AMP-bd_C"/>
</dbReference>
<dbReference type="RefSeq" id="WP_203676508.1">
    <property type="nucleotide sequence ID" value="NZ_BOMW01000005.1"/>
</dbReference>
<dbReference type="PANTHER" id="PTHR43201">
    <property type="entry name" value="ACYL-COA SYNTHETASE"/>
    <property type="match status" value="1"/>
</dbReference>
<dbReference type="PANTHER" id="PTHR43201:SF5">
    <property type="entry name" value="MEDIUM-CHAIN ACYL-COA LIGASE ACSF2, MITOCHONDRIAL"/>
    <property type="match status" value="1"/>
</dbReference>
<protein>
    <submittedName>
        <fullName evidence="5">Cyclohexanecarboxylate-CoA ligase</fullName>
    </submittedName>
</protein>
<evidence type="ECO:0000259" key="3">
    <source>
        <dbReference type="Pfam" id="PF00501"/>
    </source>
</evidence>
<keyword evidence="2 5" id="KW-0436">Ligase</keyword>
<organism evidence="5 6">
    <name type="scientific">Actinoplanes siamensis</name>
    <dbReference type="NCBI Taxonomy" id="1223317"/>
    <lineage>
        <taxon>Bacteria</taxon>
        <taxon>Bacillati</taxon>
        <taxon>Actinomycetota</taxon>
        <taxon>Actinomycetes</taxon>
        <taxon>Micromonosporales</taxon>
        <taxon>Micromonosporaceae</taxon>
        <taxon>Actinoplanes</taxon>
    </lineage>
</organism>
<dbReference type="Proteomes" id="UP000629619">
    <property type="component" value="Unassembled WGS sequence"/>
</dbReference>
<evidence type="ECO:0000256" key="2">
    <source>
        <dbReference type="ARBA" id="ARBA00022598"/>
    </source>
</evidence>
<evidence type="ECO:0000313" key="6">
    <source>
        <dbReference type="Proteomes" id="UP000629619"/>
    </source>
</evidence>
<sequence>MTAPAGVLPDAPGADEFRRRGWWRDTTFLDDLRRQVRERPHRLAVAGRRVAAARTDTLDYAELAQLTERFAEALHALGVGRGDVVAVQLPNRWEMVPLIFASARVGAVICPISPICPPDELRHRLALTEARICITVPEWSGSPLASIARDLAADLPALAHVVVVDRPDQDGTLGFSGHFVDVARERDPRLPADRQLTPDEPFAVLFTSGTTGESKGVVHSQNTIHAAIRGYVDALGLADDFVAAVSTPLCHYSGFAQGILAGVLVGGTVAFQDVRRNEVLLDLVARYGATLLYGPPATVSDVCASQRDHRRDVRTLRHVVVGSAPVLQHLVDDVREALGARTYSLWGMTENGPVTFTRPEEPEDHAAHSNGRPIDAMRTRIEPLAGVEPGVGRLRVRGASLSLGYHRRADLYAAEFSPDGWFDTGDLARDDGHGGIRILGRARDAIVRDGAVAPVTELEAVIGSHPALVEAAVLELHGEQGGDICAVVVARAARHVELDEIQARVVRAGHDARFLPQRLEHVDALPKTLTGKVRKAELRQRYSARPGASAV</sequence>
<dbReference type="InterPro" id="IPR020845">
    <property type="entry name" value="AMP-binding_CS"/>
</dbReference>
<gene>
    <name evidence="5" type="ORF">Asi03nite_03320</name>
</gene>
<dbReference type="Gene3D" id="3.40.50.12780">
    <property type="entry name" value="N-terminal domain of ligase-like"/>
    <property type="match status" value="1"/>
</dbReference>
<dbReference type="GO" id="GO:0031956">
    <property type="term" value="F:medium-chain fatty acid-CoA ligase activity"/>
    <property type="evidence" value="ECO:0007669"/>
    <property type="project" value="TreeGrafter"/>
</dbReference>
<dbReference type="PROSITE" id="PS00455">
    <property type="entry name" value="AMP_BINDING"/>
    <property type="match status" value="1"/>
</dbReference>
<keyword evidence="6" id="KW-1185">Reference proteome</keyword>
<accession>A0A919KA34</accession>
<evidence type="ECO:0000256" key="1">
    <source>
        <dbReference type="ARBA" id="ARBA00006432"/>
    </source>
</evidence>
<dbReference type="SUPFAM" id="SSF56801">
    <property type="entry name" value="Acetyl-CoA synthetase-like"/>
    <property type="match status" value="1"/>
</dbReference>
<dbReference type="Pfam" id="PF00501">
    <property type="entry name" value="AMP-binding"/>
    <property type="match status" value="1"/>
</dbReference>
<dbReference type="GO" id="GO:0006631">
    <property type="term" value="P:fatty acid metabolic process"/>
    <property type="evidence" value="ECO:0007669"/>
    <property type="project" value="TreeGrafter"/>
</dbReference>
<comment type="caution">
    <text evidence="5">The sequence shown here is derived from an EMBL/GenBank/DDBJ whole genome shotgun (WGS) entry which is preliminary data.</text>
</comment>
<evidence type="ECO:0000259" key="4">
    <source>
        <dbReference type="Pfam" id="PF13193"/>
    </source>
</evidence>
<dbReference type="InterPro" id="IPR000873">
    <property type="entry name" value="AMP-dep_synth/lig_dom"/>
</dbReference>
<dbReference type="InterPro" id="IPR045851">
    <property type="entry name" value="AMP-bd_C_sf"/>
</dbReference>
<feature type="domain" description="AMP-binding enzyme C-terminal" evidence="4">
    <location>
        <begin position="457"/>
        <end position="532"/>
    </location>
</feature>
<dbReference type="Pfam" id="PF13193">
    <property type="entry name" value="AMP-binding_C"/>
    <property type="match status" value="1"/>
</dbReference>
<proteinExistence type="inferred from homology"/>
<reference evidence="5" key="1">
    <citation type="submission" date="2021-01" db="EMBL/GenBank/DDBJ databases">
        <title>Whole genome shotgun sequence of Actinoplanes siamensis NBRC 109076.</title>
        <authorList>
            <person name="Komaki H."/>
            <person name="Tamura T."/>
        </authorList>
    </citation>
    <scope>NUCLEOTIDE SEQUENCE</scope>
    <source>
        <strain evidence="5">NBRC 109076</strain>
    </source>
</reference>
<dbReference type="AlphaFoldDB" id="A0A919KA34"/>
<feature type="domain" description="AMP-dependent synthetase/ligase" evidence="3">
    <location>
        <begin position="32"/>
        <end position="406"/>
    </location>
</feature>
<dbReference type="Gene3D" id="3.30.300.30">
    <property type="match status" value="1"/>
</dbReference>
<comment type="similarity">
    <text evidence="1">Belongs to the ATP-dependent AMP-binding enzyme family.</text>
</comment>
<name>A0A919KA34_9ACTN</name>
<evidence type="ECO:0000313" key="5">
    <source>
        <dbReference type="EMBL" id="GIF02794.1"/>
    </source>
</evidence>
<dbReference type="EMBL" id="BOMW01000005">
    <property type="protein sequence ID" value="GIF02794.1"/>
    <property type="molecule type" value="Genomic_DNA"/>
</dbReference>
<dbReference type="InterPro" id="IPR042099">
    <property type="entry name" value="ANL_N_sf"/>
</dbReference>